<keyword evidence="4 7" id="KW-1133">Transmembrane helix</keyword>
<evidence type="ECO:0000256" key="5">
    <source>
        <dbReference type="ARBA" id="ARBA00023136"/>
    </source>
</evidence>
<feature type="non-terminal residue" evidence="9">
    <location>
        <position position="110"/>
    </location>
</feature>
<evidence type="ECO:0000259" key="8">
    <source>
        <dbReference type="PROSITE" id="PS50156"/>
    </source>
</evidence>
<proteinExistence type="inferred from homology"/>
<dbReference type="PROSITE" id="PS50156">
    <property type="entry name" value="SSD"/>
    <property type="match status" value="1"/>
</dbReference>
<dbReference type="InterPro" id="IPR051697">
    <property type="entry name" value="Patched_domain-protein"/>
</dbReference>
<evidence type="ECO:0000313" key="9">
    <source>
        <dbReference type="EMBL" id="KAG2458698.1"/>
    </source>
</evidence>
<accession>A0A8X8BIB8</accession>
<dbReference type="Gene3D" id="1.20.1640.10">
    <property type="entry name" value="Multidrug efflux transporter AcrB transmembrane domain"/>
    <property type="match status" value="1"/>
</dbReference>
<feature type="domain" description="SSD" evidence="8">
    <location>
        <begin position="1"/>
        <end position="82"/>
    </location>
</feature>
<dbReference type="GO" id="GO:0016020">
    <property type="term" value="C:membrane"/>
    <property type="evidence" value="ECO:0007669"/>
    <property type="project" value="UniProtKB-SubCell"/>
</dbReference>
<evidence type="ECO:0000313" key="10">
    <source>
        <dbReference type="Proteomes" id="UP000886611"/>
    </source>
</evidence>
<comment type="caution">
    <text evidence="9">The sequence shown here is derived from an EMBL/GenBank/DDBJ whole genome shotgun (WGS) entry which is preliminary data.</text>
</comment>
<sequence length="110" mass="12500">MFIMIACWQQTKVQDSVEDRLAETYKEAAVSITITTLTDVLAFYIGIMTPFRSVQSFCLYTGTTVLFCYLFNITFFGAVLALNGKMVILAFAITMHKSQSQSFHRVVLYQ</sequence>
<evidence type="ECO:0000256" key="6">
    <source>
        <dbReference type="ARBA" id="ARBA00023180"/>
    </source>
</evidence>
<feature type="transmembrane region" description="Helical" evidence="7">
    <location>
        <begin position="28"/>
        <end position="47"/>
    </location>
</feature>
<gene>
    <name evidence="9" type="primary">Ptchd3_3</name>
    <name evidence="9" type="ORF">GTO96_0009125</name>
</gene>
<evidence type="ECO:0000256" key="4">
    <source>
        <dbReference type="ARBA" id="ARBA00022989"/>
    </source>
</evidence>
<dbReference type="InterPro" id="IPR000731">
    <property type="entry name" value="SSD"/>
</dbReference>
<reference evidence="9 10" key="1">
    <citation type="journal article" date="2021" name="Cell">
        <title>Tracing the genetic footprints of vertebrate landing in non-teleost ray-finned fishes.</title>
        <authorList>
            <person name="Bi X."/>
            <person name="Wang K."/>
            <person name="Yang L."/>
            <person name="Pan H."/>
            <person name="Jiang H."/>
            <person name="Wei Q."/>
            <person name="Fang M."/>
            <person name="Yu H."/>
            <person name="Zhu C."/>
            <person name="Cai Y."/>
            <person name="He Y."/>
            <person name="Gan X."/>
            <person name="Zeng H."/>
            <person name="Yu D."/>
            <person name="Zhu Y."/>
            <person name="Jiang H."/>
            <person name="Qiu Q."/>
            <person name="Yang H."/>
            <person name="Zhang Y.E."/>
            <person name="Wang W."/>
            <person name="Zhu M."/>
            <person name="He S."/>
            <person name="Zhang G."/>
        </authorList>
    </citation>
    <scope>NUCLEOTIDE SEQUENCE [LARGE SCALE GENOMIC DNA]</scope>
    <source>
        <strain evidence="9">Bchr_013</strain>
    </source>
</reference>
<dbReference type="PANTHER" id="PTHR10796">
    <property type="entry name" value="PATCHED-RELATED"/>
    <property type="match status" value="1"/>
</dbReference>
<comment type="similarity">
    <text evidence="2">Belongs to the patched family.</text>
</comment>
<organism evidence="9 10">
    <name type="scientific">Polypterus senegalus</name>
    <name type="common">Senegal bichir</name>
    <dbReference type="NCBI Taxonomy" id="55291"/>
    <lineage>
        <taxon>Eukaryota</taxon>
        <taxon>Metazoa</taxon>
        <taxon>Chordata</taxon>
        <taxon>Craniata</taxon>
        <taxon>Vertebrata</taxon>
        <taxon>Euteleostomi</taxon>
        <taxon>Actinopterygii</taxon>
        <taxon>Polypteriformes</taxon>
        <taxon>Polypteridae</taxon>
        <taxon>Polypterus</taxon>
    </lineage>
</organism>
<evidence type="ECO:0000256" key="7">
    <source>
        <dbReference type="SAM" id="Phobius"/>
    </source>
</evidence>
<dbReference type="Pfam" id="PF02460">
    <property type="entry name" value="Patched"/>
    <property type="match status" value="1"/>
</dbReference>
<evidence type="ECO:0000256" key="1">
    <source>
        <dbReference type="ARBA" id="ARBA00004141"/>
    </source>
</evidence>
<evidence type="ECO:0000256" key="2">
    <source>
        <dbReference type="ARBA" id="ARBA00005585"/>
    </source>
</evidence>
<dbReference type="PANTHER" id="PTHR10796:SF60">
    <property type="entry name" value="PATCHED DOMAIN-CONTAINING PROTEIN 3"/>
    <property type="match status" value="1"/>
</dbReference>
<keyword evidence="3 7" id="KW-0812">Transmembrane</keyword>
<dbReference type="EMBL" id="JAATIS010005613">
    <property type="protein sequence ID" value="KAG2458698.1"/>
    <property type="molecule type" value="Genomic_DNA"/>
</dbReference>
<keyword evidence="6" id="KW-0325">Glycoprotein</keyword>
<protein>
    <submittedName>
        <fullName evidence="9">PTHD3 protein</fullName>
    </submittedName>
</protein>
<feature type="transmembrane region" description="Helical" evidence="7">
    <location>
        <begin position="59"/>
        <end position="82"/>
    </location>
</feature>
<keyword evidence="5 7" id="KW-0472">Membrane</keyword>
<dbReference type="InterPro" id="IPR003392">
    <property type="entry name" value="PTHD_SSD"/>
</dbReference>
<name>A0A8X8BIB8_POLSE</name>
<feature type="non-terminal residue" evidence="9">
    <location>
        <position position="1"/>
    </location>
</feature>
<dbReference type="AlphaFoldDB" id="A0A8X8BIB8"/>
<comment type="subcellular location">
    <subcellularLocation>
        <location evidence="1">Membrane</location>
        <topology evidence="1">Multi-pass membrane protein</topology>
    </subcellularLocation>
</comment>
<dbReference type="SUPFAM" id="SSF82866">
    <property type="entry name" value="Multidrug efflux transporter AcrB transmembrane domain"/>
    <property type="match status" value="1"/>
</dbReference>
<dbReference type="Proteomes" id="UP000886611">
    <property type="component" value="Unassembled WGS sequence"/>
</dbReference>
<evidence type="ECO:0000256" key="3">
    <source>
        <dbReference type="ARBA" id="ARBA00022692"/>
    </source>
</evidence>
<keyword evidence="10" id="KW-1185">Reference proteome</keyword>